<name>A0A4D6MD17_VIGUN</name>
<feature type="region of interest" description="Disordered" evidence="1">
    <location>
        <begin position="36"/>
        <end position="71"/>
    </location>
</feature>
<evidence type="ECO:0008006" key="5">
    <source>
        <dbReference type="Google" id="ProtNLM"/>
    </source>
</evidence>
<evidence type="ECO:0000256" key="1">
    <source>
        <dbReference type="SAM" id="MobiDB-lite"/>
    </source>
</evidence>
<sequence>MPVLIVAILWWMLMVTFQKTQLTNYREIHRATYRARNQPTRSRDFPSDSRLHGSSTTTKRYINKGSSGFGV</sequence>
<evidence type="ECO:0000256" key="2">
    <source>
        <dbReference type="SAM" id="SignalP"/>
    </source>
</evidence>
<dbReference type="EMBL" id="CP039351">
    <property type="protein sequence ID" value="QCD98877.1"/>
    <property type="molecule type" value="Genomic_DNA"/>
</dbReference>
<protein>
    <recommendedName>
        <fullName evidence="5">Secreted protein</fullName>
    </recommendedName>
</protein>
<gene>
    <name evidence="3" type="ORF">DEO72_LG7g155</name>
</gene>
<feature type="chain" id="PRO_5020026204" description="Secreted protein" evidence="2">
    <location>
        <begin position="19"/>
        <end position="71"/>
    </location>
</feature>
<feature type="compositionally biased region" description="Polar residues" evidence="1">
    <location>
        <begin position="52"/>
        <end position="71"/>
    </location>
</feature>
<reference evidence="3 4" key="1">
    <citation type="submission" date="2019-04" db="EMBL/GenBank/DDBJ databases">
        <title>An improved genome assembly and genetic linkage map for asparagus bean, Vigna unguiculata ssp. sesquipedialis.</title>
        <authorList>
            <person name="Xia Q."/>
            <person name="Zhang R."/>
            <person name="Dong Y."/>
        </authorList>
    </citation>
    <scope>NUCLEOTIDE SEQUENCE [LARGE SCALE GENOMIC DNA]</scope>
    <source>
        <tissue evidence="3">Leaf</tissue>
    </source>
</reference>
<feature type="compositionally biased region" description="Basic and acidic residues" evidence="1">
    <location>
        <begin position="41"/>
        <end position="51"/>
    </location>
</feature>
<evidence type="ECO:0000313" key="4">
    <source>
        <dbReference type="Proteomes" id="UP000501690"/>
    </source>
</evidence>
<proteinExistence type="predicted"/>
<evidence type="ECO:0000313" key="3">
    <source>
        <dbReference type="EMBL" id="QCD98877.1"/>
    </source>
</evidence>
<accession>A0A4D6MD17</accession>
<keyword evidence="4" id="KW-1185">Reference proteome</keyword>
<feature type="signal peptide" evidence="2">
    <location>
        <begin position="1"/>
        <end position="18"/>
    </location>
</feature>
<dbReference type="AlphaFoldDB" id="A0A4D6MD17"/>
<dbReference type="Proteomes" id="UP000501690">
    <property type="component" value="Linkage Group LG7"/>
</dbReference>
<keyword evidence="2" id="KW-0732">Signal</keyword>
<organism evidence="3 4">
    <name type="scientific">Vigna unguiculata</name>
    <name type="common">Cowpea</name>
    <dbReference type="NCBI Taxonomy" id="3917"/>
    <lineage>
        <taxon>Eukaryota</taxon>
        <taxon>Viridiplantae</taxon>
        <taxon>Streptophyta</taxon>
        <taxon>Embryophyta</taxon>
        <taxon>Tracheophyta</taxon>
        <taxon>Spermatophyta</taxon>
        <taxon>Magnoliopsida</taxon>
        <taxon>eudicotyledons</taxon>
        <taxon>Gunneridae</taxon>
        <taxon>Pentapetalae</taxon>
        <taxon>rosids</taxon>
        <taxon>fabids</taxon>
        <taxon>Fabales</taxon>
        <taxon>Fabaceae</taxon>
        <taxon>Papilionoideae</taxon>
        <taxon>50 kb inversion clade</taxon>
        <taxon>NPAAA clade</taxon>
        <taxon>indigoferoid/millettioid clade</taxon>
        <taxon>Phaseoleae</taxon>
        <taxon>Vigna</taxon>
    </lineage>
</organism>